<feature type="chain" id="PRO_5028198615" evidence="5">
    <location>
        <begin position="18"/>
        <end position="710"/>
    </location>
</feature>
<dbReference type="InterPro" id="IPR001775">
    <property type="entry name" value="GspD/PilQ"/>
</dbReference>
<feature type="signal peptide" evidence="5">
    <location>
        <begin position="1"/>
        <end position="17"/>
    </location>
</feature>
<evidence type="ECO:0000256" key="5">
    <source>
        <dbReference type="SAM" id="SignalP"/>
    </source>
</evidence>
<dbReference type="EMBL" id="DSRU01000209">
    <property type="protein sequence ID" value="HFM98871.1"/>
    <property type="molecule type" value="Genomic_DNA"/>
</dbReference>
<accession>A0A7C3KFR8</accession>
<dbReference type="AlphaFoldDB" id="A0A7C3KFR8"/>
<dbReference type="InterPro" id="IPR004846">
    <property type="entry name" value="T2SS/T3SS_dom"/>
</dbReference>
<gene>
    <name evidence="7" type="ORF">ENR64_14155</name>
</gene>
<dbReference type="Pfam" id="PF07660">
    <property type="entry name" value="STN"/>
    <property type="match status" value="1"/>
</dbReference>
<evidence type="ECO:0000256" key="2">
    <source>
        <dbReference type="ARBA" id="ARBA00023136"/>
    </source>
</evidence>
<name>A0A7C3KFR8_9CYAN</name>
<proteinExistence type="inferred from homology"/>
<reference evidence="7" key="1">
    <citation type="journal article" date="2020" name="mSystems">
        <title>Genome- and Community-Level Interaction Insights into Carbon Utilization and Element Cycling Functions of Hydrothermarchaeota in Hydrothermal Sediment.</title>
        <authorList>
            <person name="Zhou Z."/>
            <person name="Liu Y."/>
            <person name="Xu W."/>
            <person name="Pan J."/>
            <person name="Luo Z.H."/>
            <person name="Li M."/>
        </authorList>
    </citation>
    <scope>NUCLEOTIDE SEQUENCE [LARGE SCALE GENOMIC DNA]</scope>
    <source>
        <strain evidence="7">SpSt-418</strain>
    </source>
</reference>
<dbReference type="PANTHER" id="PTHR30332">
    <property type="entry name" value="PROBABLE GENERAL SECRETION PATHWAY PROTEIN D"/>
    <property type="match status" value="1"/>
</dbReference>
<dbReference type="InterPro" id="IPR050810">
    <property type="entry name" value="Bact_Secretion_Sys_Channel"/>
</dbReference>
<protein>
    <submittedName>
        <fullName evidence="7">AMIN domain-containing protein</fullName>
    </submittedName>
</protein>
<dbReference type="SMART" id="SM00965">
    <property type="entry name" value="STN"/>
    <property type="match status" value="1"/>
</dbReference>
<evidence type="ECO:0000259" key="6">
    <source>
        <dbReference type="SMART" id="SM00965"/>
    </source>
</evidence>
<evidence type="ECO:0000313" key="7">
    <source>
        <dbReference type="EMBL" id="HFM98871.1"/>
    </source>
</evidence>
<dbReference type="PRINTS" id="PR00811">
    <property type="entry name" value="BCTERIALGSPD"/>
</dbReference>
<dbReference type="GO" id="GO:0009306">
    <property type="term" value="P:protein secretion"/>
    <property type="evidence" value="ECO:0007669"/>
    <property type="project" value="InterPro"/>
</dbReference>
<organism evidence="7">
    <name type="scientific">Oscillatoriales cyanobacterium SpSt-418</name>
    <dbReference type="NCBI Taxonomy" id="2282169"/>
    <lineage>
        <taxon>Bacteria</taxon>
        <taxon>Bacillati</taxon>
        <taxon>Cyanobacteriota</taxon>
        <taxon>Cyanophyceae</taxon>
        <taxon>Oscillatoriophycideae</taxon>
        <taxon>Oscillatoriales</taxon>
    </lineage>
</organism>
<dbReference type="Pfam" id="PF00263">
    <property type="entry name" value="Secretin"/>
    <property type="match status" value="1"/>
</dbReference>
<dbReference type="Pfam" id="PF11741">
    <property type="entry name" value="AMIN"/>
    <property type="match status" value="1"/>
</dbReference>
<keyword evidence="1" id="KW-0813">Transport</keyword>
<evidence type="ECO:0000256" key="1">
    <source>
        <dbReference type="ARBA" id="ARBA00022448"/>
    </source>
</evidence>
<evidence type="ECO:0000256" key="3">
    <source>
        <dbReference type="ARBA" id="ARBA00023237"/>
    </source>
</evidence>
<dbReference type="InterPro" id="IPR021731">
    <property type="entry name" value="AMIN_dom"/>
</dbReference>
<keyword evidence="2" id="KW-0472">Membrane</keyword>
<sequence length="710" mass="75264">MLLSGAVAIALSQPAFAEPTKLVKVQVKPTNGGIDLSLQTQSGETPQVFAVNRSNSWTADITNTRLSLPDGGTFRQETPAPGIQLVTVTPLDANSVRVTVVGQGNSPVGKIQRSPGGVVLSVSPTTTTAQNVPKLAQTAPRTTAQTQVPVQPAPTNPQNSPVAPFPTSQQPMVPAPGVMIDGVPANAPGTPPFLPKASPPPIGDIATGTIDATAATIDLGSNERVRLVLKDAPAREVLSLLARTAGLNIAFTAAGGAQQQGQQQTAQQQAAAEGPRISLDVENESVQDVFNYVLRLSGLEANRVGRTIFVAPNLPNSAKNLVTRTVRLNQVLVTNAVGFLVALGAESAVARERQVTTVVALPVAQLEGAQTTAAPTQAQTTTETRIETQRVNYIDSVPILRGLVVSGDERTNMVTLVGDSRLVNIAISQLTQLDIRRRQAVVNVRVVDVDLNAIDRANASFRFGLGRFRFNVFGDGSDFGSIGFGTSQGGAGNDFVASLALAVENQHAKLLTDPTLVVQEGQTATVRLVEEVVTNLDVETTFSDGLATQNVTVEKGAAGLILTIKIDRIDDNGFISLSVAPTVASPSGQQVQVSSDLGNIQIVLLSERRLESGQIRLRDGQTLVLSGIIDDRDRALVTKVPILGDIPLLGALFRRTERENQRREVIVLLTPRVLDDSQFSTLGYTYTPGPAVQQLLEDQNNRLQPQNQPR</sequence>
<dbReference type="GO" id="GO:0019867">
    <property type="term" value="C:outer membrane"/>
    <property type="evidence" value="ECO:0007669"/>
    <property type="project" value="InterPro"/>
</dbReference>
<keyword evidence="5" id="KW-0732">Signal</keyword>
<keyword evidence="3" id="KW-0998">Cell outer membrane</keyword>
<dbReference type="GO" id="GO:0015627">
    <property type="term" value="C:type II protein secretion system complex"/>
    <property type="evidence" value="ECO:0007669"/>
    <property type="project" value="TreeGrafter"/>
</dbReference>
<feature type="domain" description="Secretin/TonB short N-terminal" evidence="6">
    <location>
        <begin position="247"/>
        <end position="313"/>
    </location>
</feature>
<dbReference type="InterPro" id="IPR011662">
    <property type="entry name" value="Secretin/TonB_short_N"/>
</dbReference>
<evidence type="ECO:0000256" key="4">
    <source>
        <dbReference type="RuleBase" id="RU004003"/>
    </source>
</evidence>
<comment type="similarity">
    <text evidence="4">Belongs to the bacterial secretin family.</text>
</comment>
<comment type="caution">
    <text evidence="7">The sequence shown here is derived from an EMBL/GenBank/DDBJ whole genome shotgun (WGS) entry which is preliminary data.</text>
</comment>
<dbReference type="PANTHER" id="PTHR30332:SF17">
    <property type="entry name" value="TYPE IV PILIATION SYSTEM PROTEIN DR_0774-RELATED"/>
    <property type="match status" value="1"/>
</dbReference>